<gene>
    <name evidence="1" type="ORF">POCULU_LOCUS2393</name>
</gene>
<dbReference type="AlphaFoldDB" id="A0A9N8ZJ60"/>
<evidence type="ECO:0000313" key="1">
    <source>
        <dbReference type="EMBL" id="CAG8497386.1"/>
    </source>
</evidence>
<dbReference type="EMBL" id="CAJVPJ010000220">
    <property type="protein sequence ID" value="CAG8497386.1"/>
    <property type="molecule type" value="Genomic_DNA"/>
</dbReference>
<keyword evidence="2" id="KW-1185">Reference proteome</keyword>
<comment type="caution">
    <text evidence="1">The sequence shown here is derived from an EMBL/GenBank/DDBJ whole genome shotgun (WGS) entry which is preliminary data.</text>
</comment>
<proteinExistence type="predicted"/>
<reference evidence="1" key="1">
    <citation type="submission" date="2021-06" db="EMBL/GenBank/DDBJ databases">
        <authorList>
            <person name="Kallberg Y."/>
            <person name="Tangrot J."/>
            <person name="Rosling A."/>
        </authorList>
    </citation>
    <scope>NUCLEOTIDE SEQUENCE</scope>
    <source>
        <strain evidence="1">IA702</strain>
    </source>
</reference>
<protein>
    <submittedName>
        <fullName evidence="1">4317_t:CDS:1</fullName>
    </submittedName>
</protein>
<evidence type="ECO:0000313" key="2">
    <source>
        <dbReference type="Proteomes" id="UP000789572"/>
    </source>
</evidence>
<organism evidence="1 2">
    <name type="scientific">Paraglomus occultum</name>
    <dbReference type="NCBI Taxonomy" id="144539"/>
    <lineage>
        <taxon>Eukaryota</taxon>
        <taxon>Fungi</taxon>
        <taxon>Fungi incertae sedis</taxon>
        <taxon>Mucoromycota</taxon>
        <taxon>Glomeromycotina</taxon>
        <taxon>Glomeromycetes</taxon>
        <taxon>Paraglomerales</taxon>
        <taxon>Paraglomeraceae</taxon>
        <taxon>Paraglomus</taxon>
    </lineage>
</organism>
<sequence length="71" mass="8303">RPVRNNQPVGTMENERIAEKLNDPKEYAKVWGNSKRDKGQEVIKSSRELIEVKQLEEEKQRIRSSNKISPL</sequence>
<name>A0A9N8ZJ60_9GLOM</name>
<dbReference type="OrthoDB" id="2486305at2759"/>
<dbReference type="Proteomes" id="UP000789572">
    <property type="component" value="Unassembled WGS sequence"/>
</dbReference>
<feature type="non-terminal residue" evidence="1">
    <location>
        <position position="1"/>
    </location>
</feature>
<accession>A0A9N8ZJ60</accession>